<dbReference type="Proteomes" id="UP000077164">
    <property type="component" value="Unassembled WGS sequence"/>
</dbReference>
<evidence type="ECO:0000313" key="3">
    <source>
        <dbReference type="Proteomes" id="UP000077164"/>
    </source>
</evidence>
<evidence type="ECO:0000313" key="2">
    <source>
        <dbReference type="EMBL" id="OAB28190.1"/>
    </source>
</evidence>
<feature type="chain" id="PRO_5007894320" evidence="1">
    <location>
        <begin position="19"/>
        <end position="83"/>
    </location>
</feature>
<reference evidence="2 3" key="1">
    <citation type="submission" date="2016-03" db="EMBL/GenBank/DDBJ databases">
        <title>Draft genome sequence of Flavobacterium fryxellicola DSM 16209.</title>
        <authorList>
            <person name="Shin S.-K."/>
            <person name="Yi H."/>
        </authorList>
    </citation>
    <scope>NUCLEOTIDE SEQUENCE [LARGE SCALE GENOMIC DNA]</scope>
    <source>
        <strain evidence="2 3">DSM 16209</strain>
    </source>
</reference>
<dbReference type="AlphaFoldDB" id="A0A167XBE1"/>
<sequence length="83" mass="9135">MKKLVFTALVVVAFSRVAMVGTQEIKEKSSVVLSTVCDAIAYDSYYIWYGRGCSDEVSREKARAAKADCLVTPQPEPKKLSEA</sequence>
<comment type="caution">
    <text evidence="2">The sequence shown here is derived from an EMBL/GenBank/DDBJ whole genome shotgun (WGS) entry which is preliminary data.</text>
</comment>
<keyword evidence="1" id="KW-0732">Signal</keyword>
<organism evidence="2 3">
    <name type="scientific">Flavobacterium fryxellicola</name>
    <dbReference type="NCBI Taxonomy" id="249352"/>
    <lineage>
        <taxon>Bacteria</taxon>
        <taxon>Pseudomonadati</taxon>
        <taxon>Bacteroidota</taxon>
        <taxon>Flavobacteriia</taxon>
        <taxon>Flavobacteriales</taxon>
        <taxon>Flavobacteriaceae</taxon>
        <taxon>Flavobacterium</taxon>
    </lineage>
</organism>
<dbReference type="STRING" id="249352.SAMN05444395_11241"/>
<feature type="signal peptide" evidence="1">
    <location>
        <begin position="1"/>
        <end position="18"/>
    </location>
</feature>
<evidence type="ECO:0000256" key="1">
    <source>
        <dbReference type="SAM" id="SignalP"/>
    </source>
</evidence>
<dbReference type="EMBL" id="LVJE01000013">
    <property type="protein sequence ID" value="OAB28190.1"/>
    <property type="molecule type" value="Genomic_DNA"/>
</dbReference>
<gene>
    <name evidence="2" type="ORF">FBFR_10135</name>
</gene>
<proteinExistence type="predicted"/>
<protein>
    <submittedName>
        <fullName evidence="2">Uncharacterized protein</fullName>
    </submittedName>
</protein>
<name>A0A167XBE1_9FLAO</name>
<accession>A0A167XBE1</accession>
<keyword evidence="3" id="KW-1185">Reference proteome</keyword>
<dbReference type="RefSeq" id="WP_066080612.1">
    <property type="nucleotide sequence ID" value="NZ_LVJE01000013.1"/>
</dbReference>